<dbReference type="GO" id="GO:0042575">
    <property type="term" value="C:DNA polymerase complex"/>
    <property type="evidence" value="ECO:0007669"/>
    <property type="project" value="UniProtKB-ARBA"/>
</dbReference>
<evidence type="ECO:0000256" key="4">
    <source>
        <dbReference type="ARBA" id="ARBA00022695"/>
    </source>
</evidence>
<accession>A0A1I7S6X0</accession>
<dbReference type="InterPro" id="IPR011335">
    <property type="entry name" value="Restrct_endonuc-II-like"/>
</dbReference>
<dbReference type="WBParaSite" id="BXY_0875900.1">
    <property type="protein sequence ID" value="BXY_0875900.1"/>
    <property type="gene ID" value="BXY_0875900"/>
</dbReference>
<dbReference type="Proteomes" id="UP000095284">
    <property type="component" value="Unplaced"/>
</dbReference>
<dbReference type="InterPro" id="IPR012337">
    <property type="entry name" value="RNaseH-like_sf"/>
</dbReference>
<evidence type="ECO:0000256" key="1">
    <source>
        <dbReference type="ARBA" id="ARBA00005755"/>
    </source>
</evidence>
<dbReference type="InterPro" id="IPR004868">
    <property type="entry name" value="DNA-dir_DNA_pol_B_mt/vir"/>
</dbReference>
<organism evidence="11 12">
    <name type="scientific">Bursaphelenchus xylophilus</name>
    <name type="common">Pinewood nematode worm</name>
    <name type="synonym">Aphelenchoides xylophilus</name>
    <dbReference type="NCBI Taxonomy" id="6326"/>
    <lineage>
        <taxon>Eukaryota</taxon>
        <taxon>Metazoa</taxon>
        <taxon>Ecdysozoa</taxon>
        <taxon>Nematoda</taxon>
        <taxon>Chromadorea</taxon>
        <taxon>Rhabditida</taxon>
        <taxon>Tylenchina</taxon>
        <taxon>Tylenchomorpha</taxon>
        <taxon>Aphelenchoidea</taxon>
        <taxon>Aphelenchoididae</taxon>
        <taxon>Bursaphelenchus</taxon>
    </lineage>
</organism>
<evidence type="ECO:0000256" key="5">
    <source>
        <dbReference type="ARBA" id="ARBA00022705"/>
    </source>
</evidence>
<evidence type="ECO:0000313" key="11">
    <source>
        <dbReference type="Proteomes" id="UP000095284"/>
    </source>
</evidence>
<protein>
    <recommendedName>
        <fullName evidence="2">DNA-directed DNA polymerase</fullName>
        <ecNumber evidence="2">2.7.7.7</ecNumber>
    </recommendedName>
</protein>
<feature type="domain" description="C2H2-type" evidence="10">
    <location>
        <begin position="1041"/>
        <end position="1063"/>
    </location>
</feature>
<dbReference type="GO" id="GO:0000166">
    <property type="term" value="F:nucleotide binding"/>
    <property type="evidence" value="ECO:0007669"/>
    <property type="project" value="InterPro"/>
</dbReference>
<dbReference type="SUPFAM" id="SSF56672">
    <property type="entry name" value="DNA/RNA polymerases"/>
    <property type="match status" value="1"/>
</dbReference>
<proteinExistence type="inferred from homology"/>
<keyword evidence="6" id="KW-0239">DNA-directed DNA polymerase</keyword>
<dbReference type="GO" id="GO:0003887">
    <property type="term" value="F:DNA-directed DNA polymerase activity"/>
    <property type="evidence" value="ECO:0007669"/>
    <property type="project" value="UniProtKB-KW"/>
</dbReference>
<dbReference type="GO" id="GO:0006281">
    <property type="term" value="P:DNA repair"/>
    <property type="evidence" value="ECO:0007669"/>
    <property type="project" value="UniProtKB-ARBA"/>
</dbReference>
<dbReference type="Gene3D" id="3.90.1600.10">
    <property type="entry name" value="Palm domain of DNA polymerase"/>
    <property type="match status" value="1"/>
</dbReference>
<dbReference type="InterPro" id="IPR013087">
    <property type="entry name" value="Znf_C2H2_type"/>
</dbReference>
<evidence type="ECO:0000313" key="12">
    <source>
        <dbReference type="WBParaSite" id="BXY_0875900.1"/>
    </source>
</evidence>
<comment type="catalytic activity">
    <reaction evidence="8">
        <text>DNA(n) + a 2'-deoxyribonucleoside 5'-triphosphate = DNA(n+1) + diphosphate</text>
        <dbReference type="Rhea" id="RHEA:22508"/>
        <dbReference type="Rhea" id="RHEA-COMP:17339"/>
        <dbReference type="Rhea" id="RHEA-COMP:17340"/>
        <dbReference type="ChEBI" id="CHEBI:33019"/>
        <dbReference type="ChEBI" id="CHEBI:61560"/>
        <dbReference type="ChEBI" id="CHEBI:173112"/>
        <dbReference type="EC" id="2.7.7.7"/>
    </reaction>
</comment>
<dbReference type="eggNOG" id="ENOG502QQ9V">
    <property type="taxonomic scope" value="Eukaryota"/>
</dbReference>
<dbReference type="Gene3D" id="3.40.960.10">
    <property type="entry name" value="VSR Endonuclease"/>
    <property type="match status" value="1"/>
</dbReference>
<dbReference type="GO" id="GO:0003677">
    <property type="term" value="F:DNA binding"/>
    <property type="evidence" value="ECO:0007669"/>
    <property type="project" value="UniProtKB-KW"/>
</dbReference>
<reference evidence="12" key="1">
    <citation type="submission" date="2016-11" db="UniProtKB">
        <authorList>
            <consortium name="WormBaseParasite"/>
        </authorList>
    </citation>
    <scope>IDENTIFICATION</scope>
</reference>
<evidence type="ECO:0000256" key="3">
    <source>
        <dbReference type="ARBA" id="ARBA00022679"/>
    </source>
</evidence>
<evidence type="ECO:0000256" key="9">
    <source>
        <dbReference type="SAM" id="MobiDB-lite"/>
    </source>
</evidence>
<dbReference type="SUPFAM" id="SSF52980">
    <property type="entry name" value="Restriction endonuclease-like"/>
    <property type="match status" value="1"/>
</dbReference>
<dbReference type="PANTHER" id="PTHR33568:SF3">
    <property type="entry name" value="DNA-DIRECTED DNA POLYMERASE"/>
    <property type="match status" value="1"/>
</dbReference>
<evidence type="ECO:0000256" key="8">
    <source>
        <dbReference type="ARBA" id="ARBA00049244"/>
    </source>
</evidence>
<sequence length="1391" mass="161225">MYELQVEEEMEIYSPTPEDFDDAETRLNPTLRELQECLEEWDFLSQPEIPVRASRSQERQGARVRRRVITPEGHRDHDPEQASPSLEGRAQQGQGIFRRLQSSLHSSNYFPESRYQGVVTVEANADAADYEEELVRLLQSVVDDTIEKTLEARPNRRITHVNLGIESEALESGIYSGFVPENDFDVRRMFTRFEKVQQSSKTANLFEKPITIKCTVCSTISGGADRQGVGGFANGLYHLVNTKGECLPLSIICGLLYKLPNMPRPARMMQRIADQNKASDTYKNYYQAMMEATKIKNPERDAFQLVIMRIEAYLNNQYRDLAPFQVVVHATENFHDLPLYPSVSRRVGIQAKTIIPIFFDEEREHFDPIIKPTKFFGARNVCYKCLSTYSHQQEHRASCVDKCCFCGRVGQGPCVHVGRAKYCDQCNGFFPNNDCYVVHQRRMCRQYATCQKCKKRYAQRHEEHQCGYVYCFKCYSYHKEDGDCFIKPLEPPEEEPVYKVVAFDFETRQEDEIGDGVFDHCVNFAALMTMCNERMNSGEWMKSDGSCRACPNSIQWYSTPEDSTVDPVMEMWKYLKEITAKGETTLAVAHNGGRFDFTLLLRAIFKDNSHRRPSIIANGEKMYKITVNGGRKFGKIILVDSLNHLPMKLAKLPQVYPLPEELGVEGKGDFPHCWNKECNYEYEGPLPPKSAYQYDDMEDAKKQKFDQWYQENSGKLFNFKEELKKYCIIDVKVLANAIASHRRECRIIRGHPTDDVWYYSCTLAGSVMRDFRMSDLPENTLIIQNESAFGSKINQSRTGLKFLRWIRKKYFSNLQFRDCPNGEKTVRVWDPEKRKQRRFSVDGYVEGIDGGKNLIIEYNGCVWHGCEKCVPNADTVLPNGKTRQDTRKQNEKRVQLLRNAGYDVVEYWECEIKAELLENEEMQEFFEDEIQNAAPAHPREAFAGGRTAALSLWADSNDRYEIGYYDSNSLYPSTLVNKAMPTGRVKVIPLNRAVDWRSAAQMFADCGQMHGIYKVFVIPPRKCYYPVIPTRIQKTLIYPLCYKCANKFAGRSFVGKHEARCEHSDEERGFITTVTSLELAVALDDAGYRVTHVMEKIEFEKMDSELFRAPVLRYYKKKMEASGPEGRNDEQIEEFIAEAQRRYGFLMRKEDLALNAAMRFNSKIILNSFWGKFSMRSRLTRIEICKSPEDYVRLMMDDSHQVLRTTIINETTMMFFLKPKEEYVQDLDFNNIFVPLWTTAAARLYLYEGMRQCEKAGAVVLYHDTGSFLGEWKNEFPDHEILEFVAGGPKQYFLKLRSKTNPEEISYKSCIRGFTMTRQAKQCLAFDRFKEMVLDNQRHHQQPIPTVQFRPSMREQKVRTVHSTKVYKACNTKGYVHDLRVYPFGYDLDGE</sequence>
<dbReference type="PANTHER" id="PTHR33568">
    <property type="entry name" value="DNA POLYMERASE"/>
    <property type="match status" value="1"/>
</dbReference>
<evidence type="ECO:0000259" key="10">
    <source>
        <dbReference type="PROSITE" id="PS00028"/>
    </source>
</evidence>
<evidence type="ECO:0000256" key="7">
    <source>
        <dbReference type="ARBA" id="ARBA00023125"/>
    </source>
</evidence>
<name>A0A1I7S6X0_BURXY</name>
<dbReference type="Pfam" id="PF03175">
    <property type="entry name" value="DNA_pol_B_2"/>
    <property type="match status" value="2"/>
</dbReference>
<dbReference type="PROSITE" id="PS00028">
    <property type="entry name" value="ZINC_FINGER_C2H2_1"/>
    <property type="match status" value="1"/>
</dbReference>
<keyword evidence="5" id="KW-0235">DNA replication</keyword>
<comment type="similarity">
    <text evidence="1">Belongs to the DNA polymerase type-B family.</text>
</comment>
<keyword evidence="4" id="KW-0548">Nucleotidyltransferase</keyword>
<dbReference type="Gene3D" id="3.30.420.10">
    <property type="entry name" value="Ribonuclease H-like superfamily/Ribonuclease H"/>
    <property type="match status" value="1"/>
</dbReference>
<keyword evidence="3" id="KW-0808">Transferase</keyword>
<dbReference type="InterPro" id="IPR043502">
    <property type="entry name" value="DNA/RNA_pol_sf"/>
</dbReference>
<dbReference type="EC" id="2.7.7.7" evidence="2"/>
<dbReference type="InterPro" id="IPR023211">
    <property type="entry name" value="DNA_pol_palm_dom_sf"/>
</dbReference>
<feature type="region of interest" description="Disordered" evidence="9">
    <location>
        <begin position="52"/>
        <end position="93"/>
    </location>
</feature>
<evidence type="ECO:0000256" key="2">
    <source>
        <dbReference type="ARBA" id="ARBA00012417"/>
    </source>
</evidence>
<keyword evidence="7" id="KW-0238">DNA-binding</keyword>
<dbReference type="GO" id="GO:0006260">
    <property type="term" value="P:DNA replication"/>
    <property type="evidence" value="ECO:0007669"/>
    <property type="project" value="UniProtKB-KW"/>
</dbReference>
<dbReference type="InterPro" id="IPR036397">
    <property type="entry name" value="RNaseH_sf"/>
</dbReference>
<dbReference type="SUPFAM" id="SSF53098">
    <property type="entry name" value="Ribonuclease H-like"/>
    <property type="match status" value="1"/>
</dbReference>
<evidence type="ECO:0000256" key="6">
    <source>
        <dbReference type="ARBA" id="ARBA00022932"/>
    </source>
</evidence>